<dbReference type="SUPFAM" id="SSF55729">
    <property type="entry name" value="Acyl-CoA N-acyltransferases (Nat)"/>
    <property type="match status" value="1"/>
</dbReference>
<dbReference type="KEGG" id="nwl:NWFMUON74_19180"/>
<dbReference type="InterPro" id="IPR016181">
    <property type="entry name" value="Acyl_CoA_acyltransferase"/>
</dbReference>
<accession>A0A7G1KI00</accession>
<feature type="domain" description="N-acetyltransferase" evidence="3">
    <location>
        <begin position="796"/>
        <end position="950"/>
    </location>
</feature>
<name>A0A7G1KI00_9NOCA</name>
<evidence type="ECO:0000256" key="2">
    <source>
        <dbReference type="SAM" id="MobiDB-lite"/>
    </source>
</evidence>
<evidence type="ECO:0000313" key="5">
    <source>
        <dbReference type="Proteomes" id="UP000516173"/>
    </source>
</evidence>
<dbReference type="EMBL" id="AP023396">
    <property type="protein sequence ID" value="BCK54146.1"/>
    <property type="molecule type" value="Genomic_DNA"/>
</dbReference>
<dbReference type="InterPro" id="IPR000182">
    <property type="entry name" value="GNAT_dom"/>
</dbReference>
<proteinExistence type="predicted"/>
<dbReference type="PROSITE" id="PS51186">
    <property type="entry name" value="GNAT"/>
    <property type="match status" value="1"/>
</dbReference>
<dbReference type="Proteomes" id="UP000516173">
    <property type="component" value="Chromosome"/>
</dbReference>
<evidence type="ECO:0000313" key="4">
    <source>
        <dbReference type="EMBL" id="BCK54146.1"/>
    </source>
</evidence>
<dbReference type="Gene3D" id="3.40.630.30">
    <property type="match status" value="1"/>
</dbReference>
<keyword evidence="5" id="KW-1185">Reference proteome</keyword>
<dbReference type="GO" id="GO:0016747">
    <property type="term" value="F:acyltransferase activity, transferring groups other than amino-acyl groups"/>
    <property type="evidence" value="ECO:0007669"/>
    <property type="project" value="InterPro"/>
</dbReference>
<dbReference type="AlphaFoldDB" id="A0A7G1KI00"/>
<feature type="coiled-coil region" evidence="1">
    <location>
        <begin position="563"/>
        <end position="590"/>
    </location>
</feature>
<gene>
    <name evidence="4" type="ORF">NWFMUON74_19180</name>
</gene>
<protein>
    <recommendedName>
        <fullName evidence="3">N-acetyltransferase domain-containing protein</fullName>
    </recommendedName>
</protein>
<sequence length="976" mass="105090">MSSLPEGLLSNKAVELAVGHWAEGDEYLMGQVSEAWSTAAKDSRELADHIDTLSRSTSSNLDSVAGNKLSEASTTLADGMRRLASVCESLRTQVADGQREVQLCHHIVTLTAITLAAQLAVDLALSLSGVGAIKAIAEQQAARRTMQAAWRALVEKLAGDGAAAAAARRAMVLGGGQGLVVDGGAQLWQVLADHTRTVDQINWNSIAKSTTLGVVGGWAGYQAGSRASQWAANRLGADRLARRVRVPGTSMLFAPAQLQANLVGLGAGGAAGGALGGAGAYGWERFINHNSGAGLWETVKAGVATGAASAVLGAGSVFVHAARPGSVRPGSTSTQSEDLLATLRSAGTDTRALRTSLNELSTNALDSPAFHRFAAENDLSPADPAYKDNDYVDAVHEINRVIARDVGPEFDTGRFEQNLSAHDRVPARGTGDEVRIADASPDERTAIIARMLHAGEDPRAVLTELDRLGMWHQDTETPATPDHNESASSTQHDSPTDHPAARARTELYDTLNAAEYHGITDPRATETSVEVLGRHRRAALEAWTDALPRLRGELAADPEFPGHRELLDRIDEYERSNSDYVERRNELQNHLIAEVRNGNHIPNPSYTMADAQIVRNILLEAQRATVTADEFSRVLQHLHGQRDYRHLGSVLGGVKEAATRTAVAKRLLTESLGRHLENNPGLTRIDFSTQRPTLHPAHQAHTAATLETAAAHNPAELGRRITRTISDTGLGAGSIPGPLLIHPPPDATETSNAPRLQAHLDHTAGSLVERIRQEGVSTWSPDPHHFSITDAYILSQALARLELESFGPVRALDSHYLESVLLNNPQQVIIASAPSLDGGPWHPDDVVGYCEYEVGHQDHGYVVPPDEGYVSGICVASACRGLGISRRLIEQTFWSLFVDREVSRVVMTMRPNNTEMRSLVESMGLRVSRELDGDIYGDGQPRVEMALTPETWIAYLRSRNRPLPPGAWPGKPDDEP</sequence>
<keyword evidence="1" id="KW-0175">Coiled coil</keyword>
<feature type="region of interest" description="Disordered" evidence="2">
    <location>
        <begin position="473"/>
        <end position="499"/>
    </location>
</feature>
<dbReference type="Pfam" id="PF00583">
    <property type="entry name" value="Acetyltransf_1"/>
    <property type="match status" value="1"/>
</dbReference>
<reference evidence="4 5" key="1">
    <citation type="submission" date="2020-08" db="EMBL/GenBank/DDBJ databases">
        <title>Genome Sequencing of Nocardia wallacei strain FMUON74 and assembly.</title>
        <authorList>
            <person name="Toyokawa M."/>
            <person name="Uesaka K."/>
        </authorList>
    </citation>
    <scope>NUCLEOTIDE SEQUENCE [LARGE SCALE GENOMIC DNA]</scope>
    <source>
        <strain evidence="4 5">FMUON74</strain>
    </source>
</reference>
<organism evidence="4 5">
    <name type="scientific">Nocardia wallacei</name>
    <dbReference type="NCBI Taxonomy" id="480035"/>
    <lineage>
        <taxon>Bacteria</taxon>
        <taxon>Bacillati</taxon>
        <taxon>Actinomycetota</taxon>
        <taxon>Actinomycetes</taxon>
        <taxon>Mycobacteriales</taxon>
        <taxon>Nocardiaceae</taxon>
        <taxon>Nocardia</taxon>
    </lineage>
</organism>
<dbReference type="CDD" id="cd04301">
    <property type="entry name" value="NAT_SF"/>
    <property type="match status" value="1"/>
</dbReference>
<evidence type="ECO:0000259" key="3">
    <source>
        <dbReference type="PROSITE" id="PS51186"/>
    </source>
</evidence>
<evidence type="ECO:0000256" key="1">
    <source>
        <dbReference type="SAM" id="Coils"/>
    </source>
</evidence>